<dbReference type="Proteomes" id="UP001158500">
    <property type="component" value="Unassembled WGS sequence"/>
</dbReference>
<protein>
    <submittedName>
        <fullName evidence="2">TniQ family protein</fullName>
    </submittedName>
</protein>
<dbReference type="EMBL" id="JAOCAE010000008">
    <property type="protein sequence ID" value="MDH1237149.1"/>
    <property type="molecule type" value="Genomic_DNA"/>
</dbReference>
<comment type="caution">
    <text evidence="2">The sequence shown here is derived from an EMBL/GenBank/DDBJ whole genome shotgun (WGS) entry which is preliminary data.</text>
</comment>
<dbReference type="Pfam" id="PF06527">
    <property type="entry name" value="TniQ"/>
    <property type="match status" value="1"/>
</dbReference>
<dbReference type="InterPro" id="IPR009492">
    <property type="entry name" value="TniQ"/>
</dbReference>
<sequence length="605" mass="67905">MSSLNPHFVKPYDDESFEGYLCRAAANLGYSSPGWLLTEIGIKDSRNCSDGDIASFAHHYGLDQAQLLRMYRYESVTGAGRRSNFFRFKEHYVCPQCMEDAVYLRQSWCHVLCTACSFHGMQLVPLNNYGSNLDLGTNLSLFLFFESSLGGFTVSSMAASVGQIELAKMLADANKAAEVFPLITVDGKLPEDFSNFLMLLSELKSGRTYNKNKNIGFDQAIQVASDITELLFDFENTFDKNVIDRISSANARVSGGFIPALGGWYKRLHRDFTSAPYDQLRDRVSRKLVAHAEAPLNRKLKQIGSALLEEKKSLTGSEAARMLNSSLDKIVAMVKSGDLKGRIVETSANEFCMVSRVEVDRLRQESEKFLDGNQVMDLLGIPKRLKDRLVECEILVPVSSESRSKFSRGKFKREAVLQLIVNLENYYQPKKFLSGSTLCSISRKRLNKIISEDIYTAIFSGEIQCVHIDQSKQGMDRYIFDDADIDSIVGRSGRKIEMSVADMLDLFGYKHAEVKGWINGGLLKARSESHGEHARYYISLPEFNEFKSRHIALSKAARDMGKLPAHLANSLRARGLLTEIELPEGDGRRGFLIDVQKLLLYALAH</sequence>
<feature type="domain" description="TniQ" evidence="1">
    <location>
        <begin position="6"/>
        <end position="123"/>
    </location>
</feature>
<evidence type="ECO:0000313" key="3">
    <source>
        <dbReference type="Proteomes" id="UP001158500"/>
    </source>
</evidence>
<evidence type="ECO:0000313" key="2">
    <source>
        <dbReference type="EMBL" id="MDH1237149.1"/>
    </source>
</evidence>
<reference evidence="2" key="1">
    <citation type="submission" date="2022-09" db="EMBL/GenBank/DDBJ databases">
        <title>Intensive care unit water sources are persistently colonized with multi-drug resistant bacteria and are the site of extensive horizontal gene transfer of antibiotic resistance genes.</title>
        <authorList>
            <person name="Diorio-Toth L."/>
        </authorList>
    </citation>
    <scope>NUCLEOTIDE SEQUENCE</scope>
    <source>
        <strain evidence="2">GD03947</strain>
    </source>
</reference>
<organism evidence="2 3">
    <name type="scientific">Stutzerimonas stutzeri</name>
    <name type="common">Pseudomonas stutzeri</name>
    <dbReference type="NCBI Taxonomy" id="316"/>
    <lineage>
        <taxon>Bacteria</taxon>
        <taxon>Pseudomonadati</taxon>
        <taxon>Pseudomonadota</taxon>
        <taxon>Gammaproteobacteria</taxon>
        <taxon>Pseudomonadales</taxon>
        <taxon>Pseudomonadaceae</taxon>
        <taxon>Stutzerimonas</taxon>
    </lineage>
</organism>
<accession>A0AA42TGZ6</accession>
<name>A0AA42TGZ6_STUST</name>
<proteinExistence type="predicted"/>
<evidence type="ECO:0000259" key="1">
    <source>
        <dbReference type="Pfam" id="PF06527"/>
    </source>
</evidence>
<gene>
    <name evidence="2" type="ORF">N5C32_14005</name>
</gene>
<dbReference type="RefSeq" id="WP_279641606.1">
    <property type="nucleotide sequence ID" value="NZ_JAOCAE010000008.1"/>
</dbReference>
<dbReference type="AlphaFoldDB" id="A0AA42TGZ6"/>